<reference evidence="4 5" key="1">
    <citation type="submission" date="2018-11" db="EMBL/GenBank/DDBJ databases">
        <title>Pseudaminobacter arsenicus sp. nov., an arsenic-resistant bacterium isolated from arsenic-rich aquifers.</title>
        <authorList>
            <person name="Mu Y."/>
        </authorList>
    </citation>
    <scope>NUCLEOTIDE SEQUENCE [LARGE SCALE GENOMIC DNA]</scope>
    <source>
        <strain evidence="4 5">CB3</strain>
    </source>
</reference>
<protein>
    <submittedName>
        <fullName evidence="4">TRAP transporter fused permease subunit</fullName>
    </submittedName>
</protein>
<feature type="transmembrane region" description="Helical" evidence="2">
    <location>
        <begin position="38"/>
        <end position="55"/>
    </location>
</feature>
<feature type="transmembrane region" description="Helical" evidence="2">
    <location>
        <begin position="67"/>
        <end position="84"/>
    </location>
</feature>
<feature type="transmembrane region" description="Helical" evidence="2">
    <location>
        <begin position="258"/>
        <end position="284"/>
    </location>
</feature>
<evidence type="ECO:0000313" key="4">
    <source>
        <dbReference type="EMBL" id="RUM95814.1"/>
    </source>
</evidence>
<dbReference type="GO" id="GO:0022857">
    <property type="term" value="F:transmembrane transporter activity"/>
    <property type="evidence" value="ECO:0007669"/>
    <property type="project" value="UniProtKB-UniRule"/>
</dbReference>
<feature type="transmembrane region" description="Helical" evidence="2">
    <location>
        <begin position="550"/>
        <end position="571"/>
    </location>
</feature>
<sequence>MRKLEGPVSIGVSLWLAATAALHFYFNGFGFPEPLKLASLHLILAVPPVFLLYPARQTSPLTRPTALDWVLAAASLLPSLYIYLNTSRVYDRSPFIDPPTLLELVLGTALVILVLEAVRRALSIVLSILAGLVIFYMFICHLLPGVWYYRNLPYNQVVDILYLMNGSGLYGQLTVISATIVAAFLIFGAFLQGSGMGRLFMNVGTFFAGRYTGGPAKVVVVESGLFGMTSGSSVANVVVTGSVTIPEMKRMGFPASMAGGIETAASVGGLIMPPVMGAAAFVMAEMISVPYVHIIAAAAIGAVLYYLGIFVAVHFQAKRLGISSLPKNEIASLRDILTDIHFAIPLVVLLTLMSMRYSPYFSAFWATVTVVVSAWLRTHSRMGWRKVFDAFVDAGQTICVIAVAITAAGIITAALTNTGLLLAFTGIIKSLAGDSLILLVVLVAASCLFLGMGVPTTPAYIITAAIGAPLIAEHGMTSLLSIHLFILYFAVMADATPPVAAASYAAAAIARANPIATGFQAFRMAVGGFIVGISFIYEPAITLDGTLFEIVSATLAIASGIILITIGYVGYTDGRLSFWLRFALVLLGISCALLQAVPDAYRAAIGFGAIAAVILAGRWYYRVSSARNTAPQTQANNGL</sequence>
<name>A0A432V0S7_9HYPH</name>
<dbReference type="PANTHER" id="PTHR43849">
    <property type="entry name" value="BLL3936 PROTEIN"/>
    <property type="match status" value="1"/>
</dbReference>
<keyword evidence="5" id="KW-1185">Reference proteome</keyword>
<feature type="transmembrane region" description="Helical" evidence="2">
    <location>
        <begin position="390"/>
        <end position="415"/>
    </location>
</feature>
<comment type="subcellular location">
    <subcellularLocation>
        <location evidence="1">Cell inner membrane</location>
        <topology evidence="1">Multi-pass membrane protein</topology>
    </subcellularLocation>
</comment>
<dbReference type="OrthoDB" id="9759894at2"/>
<feature type="transmembrane region" description="Helical" evidence="2">
    <location>
        <begin position="290"/>
        <end position="315"/>
    </location>
</feature>
<keyword evidence="2" id="KW-0812">Transmembrane</keyword>
<dbReference type="EMBL" id="RKST01000030">
    <property type="protein sequence ID" value="RUM95814.1"/>
    <property type="molecule type" value="Genomic_DNA"/>
</dbReference>
<keyword evidence="1" id="KW-1003">Cell membrane</keyword>
<dbReference type="AlphaFoldDB" id="A0A432V0S7"/>
<feature type="transmembrane region" description="Helical" evidence="2">
    <location>
        <begin position="486"/>
        <end position="509"/>
    </location>
</feature>
<accession>A0A432V0S7</accession>
<feature type="transmembrane region" description="Helical" evidence="2">
    <location>
        <begin position="578"/>
        <end position="597"/>
    </location>
</feature>
<organism evidence="4 5">
    <name type="scientific">Borborobacter arsenicus</name>
    <dbReference type="NCBI Taxonomy" id="1851146"/>
    <lineage>
        <taxon>Bacteria</taxon>
        <taxon>Pseudomonadati</taxon>
        <taxon>Pseudomonadota</taxon>
        <taxon>Alphaproteobacteria</taxon>
        <taxon>Hyphomicrobiales</taxon>
        <taxon>Phyllobacteriaceae</taxon>
        <taxon>Borborobacter</taxon>
    </lineage>
</organism>
<feature type="transmembrane region" description="Helical" evidence="2">
    <location>
        <begin position="122"/>
        <end position="149"/>
    </location>
</feature>
<feature type="transmembrane region" description="Helical" evidence="2">
    <location>
        <begin position="7"/>
        <end position="26"/>
    </location>
</feature>
<evidence type="ECO:0000313" key="5">
    <source>
        <dbReference type="Proteomes" id="UP000281647"/>
    </source>
</evidence>
<proteinExistence type="predicted"/>
<feature type="transmembrane region" description="Helical" evidence="2">
    <location>
        <begin position="521"/>
        <end position="538"/>
    </location>
</feature>
<keyword evidence="2" id="KW-1133">Transmembrane helix</keyword>
<evidence type="ECO:0000259" key="3">
    <source>
        <dbReference type="Pfam" id="PF06808"/>
    </source>
</evidence>
<comment type="function">
    <text evidence="1">Part of the tripartite ATP-independent periplasmic (TRAP) transport system.</text>
</comment>
<evidence type="ECO:0000256" key="1">
    <source>
        <dbReference type="RuleBase" id="RU369079"/>
    </source>
</evidence>
<keyword evidence="1" id="KW-0813">Transport</keyword>
<evidence type="ECO:0000256" key="2">
    <source>
        <dbReference type="SAM" id="Phobius"/>
    </source>
</evidence>
<gene>
    <name evidence="4" type="ORF">EET67_21225</name>
</gene>
<dbReference type="InterPro" id="IPR010656">
    <property type="entry name" value="DctM"/>
</dbReference>
<keyword evidence="1" id="KW-0997">Cell inner membrane</keyword>
<dbReference type="RefSeq" id="WP_128625487.1">
    <property type="nucleotide sequence ID" value="NZ_ML133514.1"/>
</dbReference>
<feature type="transmembrane region" description="Helical" evidence="2">
    <location>
        <begin position="360"/>
        <end position="378"/>
    </location>
</feature>
<dbReference type="GO" id="GO:0005886">
    <property type="term" value="C:plasma membrane"/>
    <property type="evidence" value="ECO:0007669"/>
    <property type="project" value="UniProtKB-SubCell"/>
</dbReference>
<dbReference type="Proteomes" id="UP000281647">
    <property type="component" value="Unassembled WGS sequence"/>
</dbReference>
<feature type="transmembrane region" description="Helical" evidence="2">
    <location>
        <begin position="603"/>
        <end position="621"/>
    </location>
</feature>
<dbReference type="PANTHER" id="PTHR43849:SF2">
    <property type="entry name" value="BLL3936 PROTEIN"/>
    <property type="match status" value="1"/>
</dbReference>
<dbReference type="NCBIfam" id="TIGR02123">
    <property type="entry name" value="TRAP_fused"/>
    <property type="match status" value="1"/>
</dbReference>
<keyword evidence="2" id="KW-0472">Membrane</keyword>
<feature type="transmembrane region" description="Helical" evidence="2">
    <location>
        <begin position="459"/>
        <end position="480"/>
    </location>
</feature>
<comment type="caution">
    <text evidence="4">The sequence shown here is derived from an EMBL/GenBank/DDBJ whole genome shotgun (WGS) entry which is preliminary data.</text>
</comment>
<feature type="transmembrane region" description="Helical" evidence="2">
    <location>
        <begin position="96"/>
        <end position="115"/>
    </location>
</feature>
<dbReference type="InterPro" id="IPR011853">
    <property type="entry name" value="TRAP_DctM-Dct_fused"/>
</dbReference>
<feature type="transmembrane region" description="Helical" evidence="2">
    <location>
        <begin position="169"/>
        <end position="191"/>
    </location>
</feature>
<feature type="domain" description="TRAP C4-dicarboxylate transport system permease DctM subunit" evidence="3">
    <location>
        <begin position="111"/>
        <end position="523"/>
    </location>
</feature>
<dbReference type="Pfam" id="PF06808">
    <property type="entry name" value="DctM"/>
    <property type="match status" value="1"/>
</dbReference>